<name>A0A1Q2YEV2_9ASCO</name>
<dbReference type="InterPro" id="IPR018253">
    <property type="entry name" value="DnaJ_domain_CS"/>
</dbReference>
<feature type="compositionally biased region" description="Low complexity" evidence="2">
    <location>
        <begin position="119"/>
        <end position="138"/>
    </location>
</feature>
<dbReference type="InterPro" id="IPR036869">
    <property type="entry name" value="J_dom_sf"/>
</dbReference>
<dbReference type="Proteomes" id="UP000186136">
    <property type="component" value="Unassembled WGS sequence"/>
</dbReference>
<feature type="domain" description="J" evidence="3">
    <location>
        <begin position="6"/>
        <end position="68"/>
    </location>
</feature>
<dbReference type="Gene3D" id="1.10.287.110">
    <property type="entry name" value="DnaJ domain"/>
    <property type="match status" value="1"/>
</dbReference>
<dbReference type="AlphaFoldDB" id="A0A1Q2YEV2"/>
<dbReference type="PROSITE" id="PS50076">
    <property type="entry name" value="DNAJ_2"/>
    <property type="match status" value="1"/>
</dbReference>
<keyword evidence="5" id="KW-1185">Reference proteome</keyword>
<feature type="compositionally biased region" description="Low complexity" evidence="2">
    <location>
        <begin position="102"/>
        <end position="113"/>
    </location>
</feature>
<evidence type="ECO:0000256" key="1">
    <source>
        <dbReference type="ARBA" id="ARBA00023186"/>
    </source>
</evidence>
<dbReference type="InterPro" id="IPR001623">
    <property type="entry name" value="DnaJ_domain"/>
</dbReference>
<dbReference type="GO" id="GO:0005783">
    <property type="term" value="C:endoplasmic reticulum"/>
    <property type="evidence" value="ECO:0007669"/>
    <property type="project" value="TreeGrafter"/>
</dbReference>
<proteinExistence type="predicted"/>
<organism evidence="4 5">
    <name type="scientific">Pichia membranifaciens</name>
    <dbReference type="NCBI Taxonomy" id="4926"/>
    <lineage>
        <taxon>Eukaryota</taxon>
        <taxon>Fungi</taxon>
        <taxon>Dikarya</taxon>
        <taxon>Ascomycota</taxon>
        <taxon>Saccharomycotina</taxon>
        <taxon>Pichiomycetes</taxon>
        <taxon>Pichiales</taxon>
        <taxon>Pichiaceae</taxon>
        <taxon>Pichia</taxon>
    </lineage>
</organism>
<dbReference type="CDD" id="cd06257">
    <property type="entry name" value="DnaJ"/>
    <property type="match status" value="1"/>
</dbReference>
<accession>A0A1Q2YEV2</accession>
<dbReference type="SMART" id="SM00271">
    <property type="entry name" value="DnaJ"/>
    <property type="match status" value="1"/>
</dbReference>
<dbReference type="OrthoDB" id="552049at2759"/>
<evidence type="ECO:0000259" key="3">
    <source>
        <dbReference type="PROSITE" id="PS50076"/>
    </source>
</evidence>
<comment type="caution">
    <text evidence="4">The sequence shown here is derived from an EMBL/GenBank/DDBJ whole genome shotgun (WGS) entry which is preliminary data.</text>
</comment>
<dbReference type="GO" id="GO:0051787">
    <property type="term" value="F:misfolded protein binding"/>
    <property type="evidence" value="ECO:0007669"/>
    <property type="project" value="TreeGrafter"/>
</dbReference>
<evidence type="ECO:0000313" key="5">
    <source>
        <dbReference type="Proteomes" id="UP000186136"/>
    </source>
</evidence>
<evidence type="ECO:0000256" key="2">
    <source>
        <dbReference type="SAM" id="MobiDB-lite"/>
    </source>
</evidence>
<dbReference type="EMBL" id="BDGI01000056">
    <property type="protein sequence ID" value="GAV28048.1"/>
    <property type="molecule type" value="Genomic_DNA"/>
</dbReference>
<dbReference type="Pfam" id="PF00226">
    <property type="entry name" value="DnaJ"/>
    <property type="match status" value="1"/>
</dbReference>
<evidence type="ECO:0000313" key="4">
    <source>
        <dbReference type="EMBL" id="GAV28048.1"/>
    </source>
</evidence>
<feature type="compositionally biased region" description="Gly residues" evidence="2">
    <location>
        <begin position="84"/>
        <end position="101"/>
    </location>
</feature>
<dbReference type="PROSITE" id="PS00636">
    <property type="entry name" value="DNAJ_1"/>
    <property type="match status" value="1"/>
</dbReference>
<gene>
    <name evidence="4" type="ORF">PMKS-001516</name>
</gene>
<dbReference type="SUPFAM" id="SSF46565">
    <property type="entry name" value="Chaperone J-domain"/>
    <property type="match status" value="1"/>
</dbReference>
<feature type="region of interest" description="Disordered" evidence="2">
    <location>
        <begin position="72"/>
        <end position="176"/>
    </location>
</feature>
<dbReference type="InterPro" id="IPR051948">
    <property type="entry name" value="Hsp70_co-chaperone_J-domain"/>
</dbReference>
<dbReference type="PANTHER" id="PTHR44360">
    <property type="entry name" value="DNAJ HOMOLOG SUBFAMILY B MEMBER 9"/>
    <property type="match status" value="1"/>
</dbReference>
<keyword evidence="1" id="KW-0143">Chaperone</keyword>
<sequence length="176" mass="18602">MVKETKLYDLLGVSPGASDAEIKKGYRKMALKYHPDKPTGDTEKFKEVSEAFQILSDKEKKEIYDSYGLEAARGNAPAGNPFEGMGGGAGGPGGGAGGPGGTPTLPRRSPARVCRSRSSRASMATSSSSTKSTTQPTSLLSRKRPSQQTSREDTSREDPRSSTPIDVFIAPTTSEA</sequence>
<feature type="compositionally biased region" description="Basic and acidic residues" evidence="2">
    <location>
        <begin position="150"/>
        <end position="160"/>
    </location>
</feature>
<dbReference type="PRINTS" id="PR00625">
    <property type="entry name" value="JDOMAIN"/>
</dbReference>
<reference evidence="4 5" key="1">
    <citation type="submission" date="2016-08" db="EMBL/GenBank/DDBJ databases">
        <title>Whole genome shotgun sequence of Pichia membranifaciens KS47-1.</title>
        <authorList>
            <person name="Konishi M."/>
            <person name="Ishida M."/>
            <person name="Arakawa T."/>
            <person name="Kato Y."/>
            <person name="Horiuchi J."/>
        </authorList>
    </citation>
    <scope>NUCLEOTIDE SEQUENCE [LARGE SCALE GENOMIC DNA]</scope>
    <source>
        <strain evidence="4 5">KS47-1</strain>
    </source>
</reference>
<dbReference type="PANTHER" id="PTHR44360:SF1">
    <property type="entry name" value="DNAJ HOMOLOG SUBFAMILY B MEMBER 9"/>
    <property type="match status" value="1"/>
</dbReference>
<protein>
    <recommendedName>
        <fullName evidence="3">J domain-containing protein</fullName>
    </recommendedName>
</protein>
<dbReference type="GO" id="GO:0036503">
    <property type="term" value="P:ERAD pathway"/>
    <property type="evidence" value="ECO:0007669"/>
    <property type="project" value="TreeGrafter"/>
</dbReference>
<dbReference type="GO" id="GO:0051087">
    <property type="term" value="F:protein-folding chaperone binding"/>
    <property type="evidence" value="ECO:0007669"/>
    <property type="project" value="TreeGrafter"/>
</dbReference>